<evidence type="ECO:0000313" key="2">
    <source>
        <dbReference type="EMBL" id="HIR88970.1"/>
    </source>
</evidence>
<accession>A0A9D1EF12</accession>
<organism evidence="2 3">
    <name type="scientific">Candidatus Fimimorpha faecalis</name>
    <dbReference type="NCBI Taxonomy" id="2840824"/>
    <lineage>
        <taxon>Bacteria</taxon>
        <taxon>Bacillati</taxon>
        <taxon>Bacillota</taxon>
        <taxon>Clostridia</taxon>
        <taxon>Eubacteriales</taxon>
        <taxon>Candidatus Fimimorpha</taxon>
    </lineage>
</organism>
<keyword evidence="1" id="KW-1133">Transmembrane helix</keyword>
<name>A0A9D1EF12_9FIRM</name>
<evidence type="ECO:0000313" key="3">
    <source>
        <dbReference type="Proteomes" id="UP000824201"/>
    </source>
</evidence>
<evidence type="ECO:0000256" key="1">
    <source>
        <dbReference type="SAM" id="Phobius"/>
    </source>
</evidence>
<reference evidence="2" key="2">
    <citation type="journal article" date="2021" name="PeerJ">
        <title>Extensive microbial diversity within the chicken gut microbiome revealed by metagenomics and culture.</title>
        <authorList>
            <person name="Gilroy R."/>
            <person name="Ravi A."/>
            <person name="Getino M."/>
            <person name="Pursley I."/>
            <person name="Horton D.L."/>
            <person name="Alikhan N.F."/>
            <person name="Baker D."/>
            <person name="Gharbi K."/>
            <person name="Hall N."/>
            <person name="Watson M."/>
            <person name="Adriaenssens E.M."/>
            <person name="Foster-Nyarko E."/>
            <person name="Jarju S."/>
            <person name="Secka A."/>
            <person name="Antonio M."/>
            <person name="Oren A."/>
            <person name="Chaudhuri R.R."/>
            <person name="La Ragione R."/>
            <person name="Hildebrand F."/>
            <person name="Pallen M.J."/>
        </authorList>
    </citation>
    <scope>NUCLEOTIDE SEQUENCE</scope>
    <source>
        <strain evidence="2">ChiW13-3771</strain>
    </source>
</reference>
<keyword evidence="1" id="KW-0812">Transmembrane</keyword>
<dbReference type="AlphaFoldDB" id="A0A9D1EF12"/>
<dbReference type="Proteomes" id="UP000824201">
    <property type="component" value="Unassembled WGS sequence"/>
</dbReference>
<feature type="transmembrane region" description="Helical" evidence="1">
    <location>
        <begin position="14"/>
        <end position="36"/>
    </location>
</feature>
<gene>
    <name evidence="2" type="ORF">IAC96_08485</name>
</gene>
<sequence>MQSMFVFFDMEQPLIQFFAEYLAMMGLGGCLAYYAARLIQRRYVSKE</sequence>
<dbReference type="EMBL" id="DVHN01000106">
    <property type="protein sequence ID" value="HIR88970.1"/>
    <property type="molecule type" value="Genomic_DNA"/>
</dbReference>
<reference evidence="2" key="1">
    <citation type="submission" date="2020-10" db="EMBL/GenBank/DDBJ databases">
        <authorList>
            <person name="Gilroy R."/>
        </authorList>
    </citation>
    <scope>NUCLEOTIDE SEQUENCE</scope>
    <source>
        <strain evidence="2">ChiW13-3771</strain>
    </source>
</reference>
<keyword evidence="1" id="KW-0472">Membrane</keyword>
<comment type="caution">
    <text evidence="2">The sequence shown here is derived from an EMBL/GenBank/DDBJ whole genome shotgun (WGS) entry which is preliminary data.</text>
</comment>
<protein>
    <submittedName>
        <fullName evidence="2">Uncharacterized protein</fullName>
    </submittedName>
</protein>
<proteinExistence type="predicted"/>